<dbReference type="RefSeq" id="WP_128939373.1">
    <property type="nucleotide sequence ID" value="NZ_RDRA01000006.1"/>
</dbReference>
<protein>
    <submittedName>
        <fullName evidence="7">Glycosyltransferase</fullName>
    </submittedName>
</protein>
<evidence type="ECO:0000313" key="7">
    <source>
        <dbReference type="EMBL" id="RXG96244.1"/>
    </source>
</evidence>
<accession>A0ABY0DMT9</accession>
<comment type="caution">
    <text evidence="7">The sequence shown here is derived from an EMBL/GenBank/DDBJ whole genome shotgun (WGS) entry which is preliminary data.</text>
</comment>
<proteinExistence type="predicted"/>
<dbReference type="Gene3D" id="3.90.550.10">
    <property type="entry name" value="Spore Coat Polysaccharide Biosynthesis Protein SpsA, Chain A"/>
    <property type="match status" value="1"/>
</dbReference>
<reference evidence="7 8" key="1">
    <citation type="submission" date="2018-10" db="EMBL/GenBank/DDBJ databases">
        <title>Bradyrhizobium sp. nov., isolated from effective nodules of peanut in China.</title>
        <authorList>
            <person name="Li Y."/>
        </authorList>
    </citation>
    <scope>NUCLEOTIDE SEQUENCE [LARGE SCALE GENOMIC DNA]</scope>
    <source>
        <strain evidence="7 8">CCBAU 51781</strain>
    </source>
</reference>
<dbReference type="InterPro" id="IPR001173">
    <property type="entry name" value="Glyco_trans_2-like"/>
</dbReference>
<dbReference type="InterPro" id="IPR029044">
    <property type="entry name" value="Nucleotide-diphossugar_trans"/>
</dbReference>
<keyword evidence="8" id="KW-1185">Reference proteome</keyword>
<evidence type="ECO:0000313" key="8">
    <source>
        <dbReference type="Proteomes" id="UP000289946"/>
    </source>
</evidence>
<dbReference type="PANTHER" id="PTHR43646:SF2">
    <property type="entry name" value="GLYCOSYLTRANSFERASE 2-LIKE DOMAIN-CONTAINING PROTEIN"/>
    <property type="match status" value="1"/>
</dbReference>
<organism evidence="7 8">
    <name type="scientific">Bradyrhizobium zhanjiangense</name>
    <dbReference type="NCBI Taxonomy" id="1325107"/>
    <lineage>
        <taxon>Bacteria</taxon>
        <taxon>Pseudomonadati</taxon>
        <taxon>Pseudomonadota</taxon>
        <taxon>Alphaproteobacteria</taxon>
        <taxon>Hyphomicrobiales</taxon>
        <taxon>Nitrobacteraceae</taxon>
        <taxon>Bradyrhizobium</taxon>
    </lineage>
</organism>
<dbReference type="EMBL" id="RDRA01000006">
    <property type="protein sequence ID" value="RXG96244.1"/>
    <property type="molecule type" value="Genomic_DNA"/>
</dbReference>
<dbReference type="SUPFAM" id="SSF53448">
    <property type="entry name" value="Nucleotide-diphospho-sugar transferases"/>
    <property type="match status" value="1"/>
</dbReference>
<evidence type="ECO:0000256" key="2">
    <source>
        <dbReference type="ARBA" id="ARBA00022475"/>
    </source>
</evidence>
<dbReference type="PANTHER" id="PTHR43646">
    <property type="entry name" value="GLYCOSYLTRANSFERASE"/>
    <property type="match status" value="1"/>
</dbReference>
<feature type="domain" description="Glycosyltransferase 2-like" evidence="6">
    <location>
        <begin position="3"/>
        <end position="128"/>
    </location>
</feature>
<evidence type="ECO:0000256" key="4">
    <source>
        <dbReference type="ARBA" id="ARBA00022679"/>
    </source>
</evidence>
<keyword evidence="5" id="KW-0472">Membrane</keyword>
<dbReference type="Pfam" id="PF00535">
    <property type="entry name" value="Glycos_transf_2"/>
    <property type="match status" value="1"/>
</dbReference>
<keyword evidence="4" id="KW-0808">Transferase</keyword>
<keyword evidence="3" id="KW-0328">Glycosyltransferase</keyword>
<gene>
    <name evidence="7" type="ORF">EAS62_11580</name>
</gene>
<evidence type="ECO:0000256" key="1">
    <source>
        <dbReference type="ARBA" id="ARBA00004236"/>
    </source>
</evidence>
<evidence type="ECO:0000256" key="5">
    <source>
        <dbReference type="ARBA" id="ARBA00023136"/>
    </source>
</evidence>
<keyword evidence="2" id="KW-1003">Cell membrane</keyword>
<sequence>MISIVVPAHNEGSVIARTLDQWVNRPGSEELSIVVVCNGCNDDTATIARHFGSTVRVIETDIASKTHALNVGDQISSGFPRIYVDADVVITLEAIRALAKRLERGDMSAVAPAAYIDLTGCSQPVRQYFGIRSRLPSSRQGFGGSGVYALSETGRMRFAQFPNVIADDTYVRLQFGPEERETLSSASATVFPPRRIRQLIAVRTRAYAGNFELARRFPTLIMNKGESNNRTLIGLFKHSRLWPGLLIYCYVNILALGKAMVRSRIRASVWQRDDTSRRALPTLRHNLGAREHLH</sequence>
<comment type="subcellular location">
    <subcellularLocation>
        <location evidence="1">Cell membrane</location>
    </subcellularLocation>
</comment>
<dbReference type="Proteomes" id="UP000289946">
    <property type="component" value="Unassembled WGS sequence"/>
</dbReference>
<evidence type="ECO:0000259" key="6">
    <source>
        <dbReference type="Pfam" id="PF00535"/>
    </source>
</evidence>
<name>A0ABY0DMT9_9BRAD</name>
<evidence type="ECO:0000256" key="3">
    <source>
        <dbReference type="ARBA" id="ARBA00022676"/>
    </source>
</evidence>